<dbReference type="GO" id="GO:0005829">
    <property type="term" value="C:cytosol"/>
    <property type="evidence" value="ECO:0007669"/>
    <property type="project" value="TreeGrafter"/>
</dbReference>
<comment type="subunit">
    <text evidence="2">Tetramer of two alpha and two beta chains.</text>
</comment>
<dbReference type="GO" id="GO:0004834">
    <property type="term" value="F:tryptophan synthase activity"/>
    <property type="evidence" value="ECO:0007669"/>
    <property type="project" value="UniProtKB-EC"/>
</dbReference>
<sequence>MIKLVREVSDIPVAVGFGISAPKQAAEIASVSDGVIVGSAIVKIVGEHGKDAASYVFDYVKSMKEAIGKA</sequence>
<comment type="catalytic activity">
    <reaction evidence="8">
        <text>(1S,2R)-1-C-(indol-3-yl)glycerol 3-phosphate + L-serine = D-glyceraldehyde 3-phosphate + L-tryptophan + H2O</text>
        <dbReference type="Rhea" id="RHEA:10532"/>
        <dbReference type="ChEBI" id="CHEBI:15377"/>
        <dbReference type="ChEBI" id="CHEBI:33384"/>
        <dbReference type="ChEBI" id="CHEBI:57912"/>
        <dbReference type="ChEBI" id="CHEBI:58866"/>
        <dbReference type="ChEBI" id="CHEBI:59776"/>
        <dbReference type="EC" id="4.2.1.20"/>
    </reaction>
</comment>
<evidence type="ECO:0000256" key="2">
    <source>
        <dbReference type="ARBA" id="ARBA00011270"/>
    </source>
</evidence>
<dbReference type="EMBL" id="VSSQ01021273">
    <property type="protein sequence ID" value="MPM66745.1"/>
    <property type="molecule type" value="Genomic_DNA"/>
</dbReference>
<dbReference type="InterPro" id="IPR002028">
    <property type="entry name" value="Trp_synthase_suA"/>
</dbReference>
<evidence type="ECO:0000256" key="1">
    <source>
        <dbReference type="ARBA" id="ARBA00004733"/>
    </source>
</evidence>
<evidence type="ECO:0000256" key="4">
    <source>
        <dbReference type="ARBA" id="ARBA00022605"/>
    </source>
</evidence>
<dbReference type="PANTHER" id="PTHR43406">
    <property type="entry name" value="TRYPTOPHAN SYNTHASE, ALPHA CHAIN"/>
    <property type="match status" value="1"/>
</dbReference>
<keyword evidence="5" id="KW-0822">Tryptophan biosynthesis</keyword>
<dbReference type="InterPro" id="IPR013785">
    <property type="entry name" value="Aldolase_TIM"/>
</dbReference>
<comment type="caution">
    <text evidence="9">The sequence shown here is derived from an EMBL/GenBank/DDBJ whole genome shotgun (WGS) entry which is preliminary data.</text>
</comment>
<dbReference type="AlphaFoldDB" id="A0A645BNB2"/>
<dbReference type="Pfam" id="PF00290">
    <property type="entry name" value="Trp_syntA"/>
    <property type="match status" value="1"/>
</dbReference>
<name>A0A645BNB2_9ZZZZ</name>
<dbReference type="InterPro" id="IPR011060">
    <property type="entry name" value="RibuloseP-bd_barrel"/>
</dbReference>
<evidence type="ECO:0000256" key="5">
    <source>
        <dbReference type="ARBA" id="ARBA00022822"/>
    </source>
</evidence>
<evidence type="ECO:0000256" key="6">
    <source>
        <dbReference type="ARBA" id="ARBA00023141"/>
    </source>
</evidence>
<evidence type="ECO:0000256" key="7">
    <source>
        <dbReference type="ARBA" id="ARBA00023239"/>
    </source>
</evidence>
<comment type="pathway">
    <text evidence="1">Amino-acid biosynthesis; L-tryptophan biosynthesis; L-tryptophan from chorismate: step 5/5.</text>
</comment>
<keyword evidence="4" id="KW-0028">Amino-acid biosynthesis</keyword>
<accession>A0A645BNB2</accession>
<evidence type="ECO:0000313" key="9">
    <source>
        <dbReference type="EMBL" id="MPM66745.1"/>
    </source>
</evidence>
<evidence type="ECO:0000256" key="3">
    <source>
        <dbReference type="ARBA" id="ARBA00012043"/>
    </source>
</evidence>
<evidence type="ECO:0000256" key="8">
    <source>
        <dbReference type="ARBA" id="ARBA00049047"/>
    </source>
</evidence>
<dbReference type="PANTHER" id="PTHR43406:SF1">
    <property type="entry name" value="TRYPTOPHAN SYNTHASE ALPHA CHAIN, CHLOROPLASTIC"/>
    <property type="match status" value="1"/>
</dbReference>
<keyword evidence="6" id="KW-0057">Aromatic amino acid biosynthesis</keyword>
<dbReference type="EC" id="4.2.1.20" evidence="3"/>
<dbReference type="SUPFAM" id="SSF51366">
    <property type="entry name" value="Ribulose-phoshate binding barrel"/>
    <property type="match status" value="1"/>
</dbReference>
<proteinExistence type="predicted"/>
<keyword evidence="7 9" id="KW-0456">Lyase</keyword>
<gene>
    <name evidence="9" type="primary">trpA_17</name>
    <name evidence="9" type="ORF">SDC9_113656</name>
</gene>
<protein>
    <recommendedName>
        <fullName evidence="3">tryptophan synthase</fullName>
        <ecNumber evidence="3">4.2.1.20</ecNumber>
    </recommendedName>
</protein>
<dbReference type="Gene3D" id="3.20.20.70">
    <property type="entry name" value="Aldolase class I"/>
    <property type="match status" value="1"/>
</dbReference>
<organism evidence="9">
    <name type="scientific">bioreactor metagenome</name>
    <dbReference type="NCBI Taxonomy" id="1076179"/>
    <lineage>
        <taxon>unclassified sequences</taxon>
        <taxon>metagenomes</taxon>
        <taxon>ecological metagenomes</taxon>
    </lineage>
</organism>
<reference evidence="9" key="1">
    <citation type="submission" date="2019-08" db="EMBL/GenBank/DDBJ databases">
        <authorList>
            <person name="Kucharzyk K."/>
            <person name="Murdoch R.W."/>
            <person name="Higgins S."/>
            <person name="Loffler F."/>
        </authorList>
    </citation>
    <scope>NUCLEOTIDE SEQUENCE</scope>
</reference>
<dbReference type="UniPathway" id="UPA00035">
    <property type="reaction ID" value="UER00044"/>
</dbReference>